<dbReference type="InterPro" id="IPR014327">
    <property type="entry name" value="RNA_pol_sigma70_bacteroid"/>
</dbReference>
<dbReference type="NCBIfam" id="TIGR02937">
    <property type="entry name" value="sigma70-ECF"/>
    <property type="match status" value="1"/>
</dbReference>
<evidence type="ECO:0000256" key="2">
    <source>
        <dbReference type="ARBA" id="ARBA00023015"/>
    </source>
</evidence>
<dbReference type="NCBIfam" id="TIGR02985">
    <property type="entry name" value="Sig70_bacteroi1"/>
    <property type="match status" value="1"/>
</dbReference>
<dbReference type="PANTHER" id="PTHR43133:SF46">
    <property type="entry name" value="RNA POLYMERASE SIGMA-70 FACTOR ECF SUBFAMILY"/>
    <property type="match status" value="1"/>
</dbReference>
<keyword evidence="3" id="KW-0731">Sigma factor</keyword>
<dbReference type="RefSeq" id="WP_242938178.1">
    <property type="nucleotide sequence ID" value="NZ_CP094326.1"/>
</dbReference>
<dbReference type="EMBL" id="CP094326">
    <property type="protein sequence ID" value="UNY99806.1"/>
    <property type="molecule type" value="Genomic_DNA"/>
</dbReference>
<evidence type="ECO:0000259" key="5">
    <source>
        <dbReference type="Pfam" id="PF04542"/>
    </source>
</evidence>
<evidence type="ECO:0000256" key="4">
    <source>
        <dbReference type="ARBA" id="ARBA00023163"/>
    </source>
</evidence>
<dbReference type="SUPFAM" id="SSF88659">
    <property type="entry name" value="Sigma3 and sigma4 domains of RNA polymerase sigma factors"/>
    <property type="match status" value="1"/>
</dbReference>
<keyword evidence="4" id="KW-0804">Transcription</keyword>
<feature type="domain" description="RNA polymerase sigma-70 region 2" evidence="5">
    <location>
        <begin position="22"/>
        <end position="85"/>
    </location>
</feature>
<evidence type="ECO:0000259" key="6">
    <source>
        <dbReference type="Pfam" id="PF08281"/>
    </source>
</evidence>
<dbReference type="InterPro" id="IPR014284">
    <property type="entry name" value="RNA_pol_sigma-70_dom"/>
</dbReference>
<evidence type="ECO:0000256" key="1">
    <source>
        <dbReference type="ARBA" id="ARBA00010641"/>
    </source>
</evidence>
<evidence type="ECO:0000313" key="8">
    <source>
        <dbReference type="Proteomes" id="UP000829476"/>
    </source>
</evidence>
<dbReference type="SUPFAM" id="SSF88946">
    <property type="entry name" value="Sigma2 domain of RNA polymerase sigma factors"/>
    <property type="match status" value="1"/>
</dbReference>
<proteinExistence type="inferred from homology"/>
<keyword evidence="2" id="KW-0805">Transcription regulation</keyword>
<dbReference type="Pfam" id="PF04542">
    <property type="entry name" value="Sigma70_r2"/>
    <property type="match status" value="1"/>
</dbReference>
<dbReference type="Gene3D" id="1.10.10.10">
    <property type="entry name" value="Winged helix-like DNA-binding domain superfamily/Winged helix DNA-binding domain"/>
    <property type="match status" value="1"/>
</dbReference>
<organism evidence="7 8">
    <name type="scientific">Zhouia spongiae</name>
    <dbReference type="NCBI Taxonomy" id="2202721"/>
    <lineage>
        <taxon>Bacteria</taxon>
        <taxon>Pseudomonadati</taxon>
        <taxon>Bacteroidota</taxon>
        <taxon>Flavobacteriia</taxon>
        <taxon>Flavobacteriales</taxon>
        <taxon>Flavobacteriaceae</taxon>
        <taxon>Zhouia</taxon>
    </lineage>
</organism>
<dbReference type="InterPro" id="IPR013249">
    <property type="entry name" value="RNA_pol_sigma70_r4_t2"/>
</dbReference>
<dbReference type="CDD" id="cd06171">
    <property type="entry name" value="Sigma70_r4"/>
    <property type="match status" value="1"/>
</dbReference>
<dbReference type="Gene3D" id="1.10.1740.10">
    <property type="match status" value="1"/>
</dbReference>
<evidence type="ECO:0000256" key="3">
    <source>
        <dbReference type="ARBA" id="ARBA00023082"/>
    </source>
</evidence>
<dbReference type="InterPro" id="IPR036388">
    <property type="entry name" value="WH-like_DNA-bd_sf"/>
</dbReference>
<sequence length="188" mass="22191">MSQRFILTEIKKKNQKVFKKLFSDLYEELVVYANGYLFDKNSSEDIVQEAFIYLWEQAENLHIRDSIKSYMYVMIRNRCLNYLKSIKVRDSLHILDLNTVIIGNHDLDAFSQHDRQIIQVQLQKVITELPFKMQEIVRLRFISNYKYSEIADELGISVNTVKTQLKRAKTKISASITPLLILLLQSFH</sequence>
<gene>
    <name evidence="7" type="ORF">MQE36_05530</name>
</gene>
<dbReference type="InterPro" id="IPR013324">
    <property type="entry name" value="RNA_pol_sigma_r3/r4-like"/>
</dbReference>
<dbReference type="InterPro" id="IPR013325">
    <property type="entry name" value="RNA_pol_sigma_r2"/>
</dbReference>
<dbReference type="InterPro" id="IPR007627">
    <property type="entry name" value="RNA_pol_sigma70_r2"/>
</dbReference>
<name>A0ABY3YQ29_9FLAO</name>
<dbReference type="PANTHER" id="PTHR43133">
    <property type="entry name" value="RNA POLYMERASE ECF-TYPE SIGMA FACTO"/>
    <property type="match status" value="1"/>
</dbReference>
<comment type="similarity">
    <text evidence="1">Belongs to the sigma-70 factor family. ECF subfamily.</text>
</comment>
<keyword evidence="8" id="KW-1185">Reference proteome</keyword>
<reference evidence="7 8" key="1">
    <citation type="journal article" date="2018" name="Int. J. Syst. Evol. Microbiol.">
        <title>Zhouia spongiae sp. nov., isolated from a marine sponge.</title>
        <authorList>
            <person name="Zhuang L."/>
            <person name="Lin B."/>
            <person name="Qin F."/>
            <person name="Luo L."/>
        </authorList>
    </citation>
    <scope>NUCLEOTIDE SEQUENCE [LARGE SCALE GENOMIC DNA]</scope>
    <source>
        <strain evidence="7 8">HN-Y44</strain>
    </source>
</reference>
<accession>A0ABY3YQ29</accession>
<evidence type="ECO:0000313" key="7">
    <source>
        <dbReference type="EMBL" id="UNY99806.1"/>
    </source>
</evidence>
<feature type="domain" description="RNA polymerase sigma factor 70 region 4 type 2" evidence="6">
    <location>
        <begin position="120"/>
        <end position="172"/>
    </location>
</feature>
<protein>
    <submittedName>
        <fullName evidence="7">RNA polymerase sigma-70 factor</fullName>
    </submittedName>
</protein>
<dbReference type="Pfam" id="PF08281">
    <property type="entry name" value="Sigma70_r4_2"/>
    <property type="match status" value="1"/>
</dbReference>
<dbReference type="Proteomes" id="UP000829476">
    <property type="component" value="Chromosome"/>
</dbReference>
<dbReference type="InterPro" id="IPR039425">
    <property type="entry name" value="RNA_pol_sigma-70-like"/>
</dbReference>